<evidence type="ECO:0000259" key="4">
    <source>
        <dbReference type="Pfam" id="PF25954"/>
    </source>
</evidence>
<organism evidence="5 6">
    <name type="scientific">Nitratireductor aestuarii</name>
    <dbReference type="NCBI Taxonomy" id="1735103"/>
    <lineage>
        <taxon>Bacteria</taxon>
        <taxon>Pseudomonadati</taxon>
        <taxon>Pseudomonadota</taxon>
        <taxon>Alphaproteobacteria</taxon>
        <taxon>Hyphomicrobiales</taxon>
        <taxon>Phyllobacteriaceae</taxon>
        <taxon>Nitratireductor</taxon>
    </lineage>
</organism>
<dbReference type="InterPro" id="IPR058792">
    <property type="entry name" value="Beta-barrel_RND_2"/>
</dbReference>
<dbReference type="Gene3D" id="2.40.420.20">
    <property type="match status" value="1"/>
</dbReference>
<feature type="domain" description="CusB-like barrel-sandwich hybrid" evidence="3">
    <location>
        <begin position="80"/>
        <end position="203"/>
    </location>
</feature>
<reference evidence="5" key="2">
    <citation type="submission" date="2020-09" db="EMBL/GenBank/DDBJ databases">
        <authorList>
            <person name="Sun Q."/>
            <person name="Zhou Y."/>
        </authorList>
    </citation>
    <scope>NUCLEOTIDE SEQUENCE</scope>
    <source>
        <strain evidence="5">CGMCC 1.15320</strain>
    </source>
</reference>
<protein>
    <submittedName>
        <fullName evidence="5">Hemolysin D</fullName>
    </submittedName>
</protein>
<evidence type="ECO:0000256" key="1">
    <source>
        <dbReference type="ARBA" id="ARBA00009477"/>
    </source>
</evidence>
<comment type="similarity">
    <text evidence="1">Belongs to the membrane fusion protein (MFP) (TC 8.A.1) family.</text>
</comment>
<feature type="coiled-coil region" evidence="2">
    <location>
        <begin position="119"/>
        <end position="177"/>
    </location>
</feature>
<dbReference type="Gene3D" id="2.40.30.170">
    <property type="match status" value="1"/>
</dbReference>
<dbReference type="Gene3D" id="1.10.287.470">
    <property type="entry name" value="Helix hairpin bin"/>
    <property type="match status" value="1"/>
</dbReference>
<dbReference type="NCBIfam" id="TIGR01730">
    <property type="entry name" value="RND_mfp"/>
    <property type="match status" value="1"/>
</dbReference>
<dbReference type="Gene3D" id="2.40.50.100">
    <property type="match status" value="1"/>
</dbReference>
<accession>A0A916W0G6</accession>
<dbReference type="EMBL" id="BMIF01000002">
    <property type="protein sequence ID" value="GGA56986.1"/>
    <property type="molecule type" value="Genomic_DNA"/>
</dbReference>
<evidence type="ECO:0000256" key="2">
    <source>
        <dbReference type="SAM" id="Coils"/>
    </source>
</evidence>
<feature type="domain" description="CusB-like beta-barrel" evidence="4">
    <location>
        <begin position="214"/>
        <end position="284"/>
    </location>
</feature>
<keyword evidence="6" id="KW-1185">Reference proteome</keyword>
<dbReference type="SUPFAM" id="SSF111369">
    <property type="entry name" value="HlyD-like secretion proteins"/>
    <property type="match status" value="1"/>
</dbReference>
<dbReference type="InterPro" id="IPR006143">
    <property type="entry name" value="RND_pump_MFP"/>
</dbReference>
<keyword evidence="2" id="KW-0175">Coiled coil</keyword>
<gene>
    <name evidence="5" type="ORF">GCM10011385_08080</name>
</gene>
<dbReference type="Proteomes" id="UP000636264">
    <property type="component" value="Unassembled WGS sequence"/>
</dbReference>
<comment type="caution">
    <text evidence="5">The sequence shown here is derived from an EMBL/GenBank/DDBJ whole genome shotgun (WGS) entry which is preliminary data.</text>
</comment>
<reference evidence="5" key="1">
    <citation type="journal article" date="2014" name="Int. J. Syst. Evol. Microbiol.">
        <title>Complete genome sequence of Corynebacterium casei LMG S-19264T (=DSM 44701T), isolated from a smear-ripened cheese.</title>
        <authorList>
            <consortium name="US DOE Joint Genome Institute (JGI-PGF)"/>
            <person name="Walter F."/>
            <person name="Albersmeier A."/>
            <person name="Kalinowski J."/>
            <person name="Ruckert C."/>
        </authorList>
    </citation>
    <scope>NUCLEOTIDE SEQUENCE</scope>
    <source>
        <strain evidence="5">CGMCC 1.15320</strain>
    </source>
</reference>
<dbReference type="GO" id="GO:1990281">
    <property type="term" value="C:efflux pump complex"/>
    <property type="evidence" value="ECO:0007669"/>
    <property type="project" value="TreeGrafter"/>
</dbReference>
<dbReference type="Pfam" id="PF25954">
    <property type="entry name" value="Beta-barrel_RND_2"/>
    <property type="match status" value="1"/>
</dbReference>
<sequence>MSKIKLHKIVALGVLVATGVWVASGQFSSVGSARPDPSQAQEEQKEVAVPLKNVQVAVPPRVSHARTIRVSGQTEAEKNSVLASRANGVIEELAVSKGDYVNKGDLILRLESEGKEAAVTSAEQTLKQRKAELEAAERLAKGGNLASLQRDAARTALASAQSALELAQAELNRVTLSAPFSGIVDRVHVEEGSSVMQGAEVATLLKLDPIIVVGEVSERELGNITKGDKATVTLVNGKNVEGTLKYVSRAASPRTRTFRIEVEVPNPDNALPAGMTAEIAVRAKTLETVALPRSVVTLHPDGELGVRSVDGDGTVSFHAIDIVDDTPEALFVAGIPEDARIIVAGQDFVVEGEKVNAQNADADTIKNLARNVP</sequence>
<dbReference type="GO" id="GO:0015562">
    <property type="term" value="F:efflux transmembrane transporter activity"/>
    <property type="evidence" value="ECO:0007669"/>
    <property type="project" value="TreeGrafter"/>
</dbReference>
<evidence type="ECO:0000259" key="3">
    <source>
        <dbReference type="Pfam" id="PF25919"/>
    </source>
</evidence>
<evidence type="ECO:0000313" key="5">
    <source>
        <dbReference type="EMBL" id="GGA56986.1"/>
    </source>
</evidence>
<dbReference type="RefSeq" id="WP_188719674.1">
    <property type="nucleotide sequence ID" value="NZ_BMIF01000002.1"/>
</dbReference>
<dbReference type="PANTHER" id="PTHR30469">
    <property type="entry name" value="MULTIDRUG RESISTANCE PROTEIN MDTA"/>
    <property type="match status" value="1"/>
</dbReference>
<dbReference type="InterPro" id="IPR058790">
    <property type="entry name" value="BSH_CusB"/>
</dbReference>
<name>A0A916W0G6_9HYPH</name>
<dbReference type="Pfam" id="PF25919">
    <property type="entry name" value="BSH_CusB"/>
    <property type="match status" value="1"/>
</dbReference>
<evidence type="ECO:0000313" key="6">
    <source>
        <dbReference type="Proteomes" id="UP000636264"/>
    </source>
</evidence>
<proteinExistence type="inferred from homology"/>
<dbReference type="AlphaFoldDB" id="A0A916W0G6"/>